<keyword evidence="2 8" id="KW-0597">Phosphoprotein</keyword>
<proteinExistence type="predicted"/>
<dbReference type="PROSITE" id="PS50110">
    <property type="entry name" value="RESPONSE_REGULATORY"/>
    <property type="match status" value="1"/>
</dbReference>
<evidence type="ECO:0000256" key="6">
    <source>
        <dbReference type="ARBA" id="ARBA00023163"/>
    </source>
</evidence>
<dbReference type="GO" id="GO:0032993">
    <property type="term" value="C:protein-DNA complex"/>
    <property type="evidence" value="ECO:0007669"/>
    <property type="project" value="TreeGrafter"/>
</dbReference>
<dbReference type="GO" id="GO:0000156">
    <property type="term" value="F:phosphorelay response regulator activity"/>
    <property type="evidence" value="ECO:0007669"/>
    <property type="project" value="TreeGrafter"/>
</dbReference>
<evidence type="ECO:0000256" key="7">
    <source>
        <dbReference type="ARBA" id="ARBA00024735"/>
    </source>
</evidence>
<dbReference type="Pfam" id="PF00486">
    <property type="entry name" value="Trans_reg_C"/>
    <property type="match status" value="1"/>
</dbReference>
<dbReference type="PANTHER" id="PTHR48111">
    <property type="entry name" value="REGULATOR OF RPOS"/>
    <property type="match status" value="1"/>
</dbReference>
<dbReference type="InterPro" id="IPR016032">
    <property type="entry name" value="Sig_transdc_resp-reg_C-effctor"/>
</dbReference>
<evidence type="ECO:0000256" key="5">
    <source>
        <dbReference type="ARBA" id="ARBA00023125"/>
    </source>
</evidence>
<dbReference type="SMART" id="SM00862">
    <property type="entry name" value="Trans_reg_C"/>
    <property type="match status" value="1"/>
</dbReference>
<evidence type="ECO:0000259" key="11">
    <source>
        <dbReference type="PROSITE" id="PS51755"/>
    </source>
</evidence>
<evidence type="ECO:0000256" key="2">
    <source>
        <dbReference type="ARBA" id="ARBA00022553"/>
    </source>
</evidence>
<feature type="modified residue" description="4-aspartylphosphate" evidence="8">
    <location>
        <position position="61"/>
    </location>
</feature>
<dbReference type="InterPro" id="IPR011006">
    <property type="entry name" value="CheY-like_superfamily"/>
</dbReference>
<evidence type="ECO:0000256" key="9">
    <source>
        <dbReference type="PROSITE-ProRule" id="PRU01091"/>
    </source>
</evidence>
<comment type="function">
    <text evidence="7">This protein is a positive regulator for the phosphate regulon. Transcription of this operon is positively regulated by PhoB and PhoR when phosphate is limited.</text>
</comment>
<dbReference type="PANTHER" id="PTHR48111:SF40">
    <property type="entry name" value="PHOSPHATE REGULON TRANSCRIPTIONAL REGULATORY PROTEIN PHOB"/>
    <property type="match status" value="1"/>
</dbReference>
<gene>
    <name evidence="12" type="ORF">ENO59_09605</name>
</gene>
<dbReference type="GO" id="GO:0006355">
    <property type="term" value="P:regulation of DNA-templated transcription"/>
    <property type="evidence" value="ECO:0007669"/>
    <property type="project" value="InterPro"/>
</dbReference>
<reference evidence="12" key="1">
    <citation type="journal article" date="2020" name="mSystems">
        <title>Genome- and Community-Level Interaction Insights into Carbon Utilization and Element Cycling Functions of Hydrothermarchaeota in Hydrothermal Sediment.</title>
        <authorList>
            <person name="Zhou Z."/>
            <person name="Liu Y."/>
            <person name="Xu W."/>
            <person name="Pan J."/>
            <person name="Luo Z.H."/>
            <person name="Li M."/>
        </authorList>
    </citation>
    <scope>NUCLEOTIDE SEQUENCE [LARGE SCALE GENOMIC DNA]</scope>
    <source>
        <strain evidence="12">SpSt-143</strain>
    </source>
</reference>
<dbReference type="EMBL" id="DSGB01000006">
    <property type="protein sequence ID" value="HER96753.1"/>
    <property type="molecule type" value="Genomic_DNA"/>
</dbReference>
<dbReference type="SUPFAM" id="SSF46894">
    <property type="entry name" value="C-terminal effector domain of the bipartite response regulators"/>
    <property type="match status" value="1"/>
</dbReference>
<feature type="domain" description="OmpR/PhoB-type" evidence="11">
    <location>
        <begin position="138"/>
        <end position="236"/>
    </location>
</feature>
<feature type="domain" description="Response regulatory" evidence="10">
    <location>
        <begin position="12"/>
        <end position="128"/>
    </location>
</feature>
<dbReference type="SMART" id="SM00448">
    <property type="entry name" value="REC"/>
    <property type="match status" value="1"/>
</dbReference>
<dbReference type="Gene3D" id="3.40.50.2300">
    <property type="match status" value="1"/>
</dbReference>
<accession>A0A7V2B1U6</accession>
<dbReference type="AlphaFoldDB" id="A0A7V2B1U6"/>
<dbReference type="PROSITE" id="PS51755">
    <property type="entry name" value="OMPR_PHOB"/>
    <property type="match status" value="1"/>
</dbReference>
<evidence type="ECO:0000256" key="8">
    <source>
        <dbReference type="PROSITE-ProRule" id="PRU00169"/>
    </source>
</evidence>
<dbReference type="InterPro" id="IPR001867">
    <property type="entry name" value="OmpR/PhoB-type_DNA-bd"/>
</dbReference>
<evidence type="ECO:0000256" key="1">
    <source>
        <dbReference type="ARBA" id="ARBA00013332"/>
    </source>
</evidence>
<evidence type="ECO:0000256" key="4">
    <source>
        <dbReference type="ARBA" id="ARBA00023015"/>
    </source>
</evidence>
<dbReference type="Pfam" id="PF00072">
    <property type="entry name" value="Response_reg"/>
    <property type="match status" value="1"/>
</dbReference>
<dbReference type="GO" id="GO:0000976">
    <property type="term" value="F:transcription cis-regulatory region binding"/>
    <property type="evidence" value="ECO:0007669"/>
    <property type="project" value="TreeGrafter"/>
</dbReference>
<dbReference type="CDD" id="cd00383">
    <property type="entry name" value="trans_reg_C"/>
    <property type="match status" value="1"/>
</dbReference>
<dbReference type="GO" id="GO:0005829">
    <property type="term" value="C:cytosol"/>
    <property type="evidence" value="ECO:0007669"/>
    <property type="project" value="TreeGrafter"/>
</dbReference>
<dbReference type="InterPro" id="IPR039420">
    <property type="entry name" value="WalR-like"/>
</dbReference>
<keyword evidence="3" id="KW-0902">Two-component regulatory system</keyword>
<evidence type="ECO:0000256" key="3">
    <source>
        <dbReference type="ARBA" id="ARBA00023012"/>
    </source>
</evidence>
<comment type="caution">
    <text evidence="12">The sequence shown here is derived from an EMBL/GenBank/DDBJ whole genome shotgun (WGS) entry which is preliminary data.</text>
</comment>
<protein>
    <recommendedName>
        <fullName evidence="1">Phosphate regulon transcriptional regulatory protein PhoB</fullName>
    </recommendedName>
</protein>
<dbReference type="InterPro" id="IPR036388">
    <property type="entry name" value="WH-like_DNA-bd_sf"/>
</dbReference>
<dbReference type="InterPro" id="IPR001789">
    <property type="entry name" value="Sig_transdc_resp-reg_receiver"/>
</dbReference>
<dbReference type="Gene3D" id="1.10.10.10">
    <property type="entry name" value="Winged helix-like DNA-binding domain superfamily/Winged helix DNA-binding domain"/>
    <property type="match status" value="1"/>
</dbReference>
<keyword evidence="5 9" id="KW-0238">DNA-binding</keyword>
<dbReference type="FunFam" id="3.40.50.2300:FF:000001">
    <property type="entry name" value="DNA-binding response regulator PhoB"/>
    <property type="match status" value="1"/>
</dbReference>
<keyword evidence="6" id="KW-0804">Transcription</keyword>
<organism evidence="12">
    <name type="scientific">Rhodothermus marinus</name>
    <name type="common">Rhodothermus obamensis</name>
    <dbReference type="NCBI Taxonomy" id="29549"/>
    <lineage>
        <taxon>Bacteria</taxon>
        <taxon>Pseudomonadati</taxon>
        <taxon>Rhodothermota</taxon>
        <taxon>Rhodothermia</taxon>
        <taxon>Rhodothermales</taxon>
        <taxon>Rhodothermaceae</taxon>
        <taxon>Rhodothermus</taxon>
    </lineage>
</organism>
<keyword evidence="4" id="KW-0805">Transcription regulation</keyword>
<evidence type="ECO:0000313" key="12">
    <source>
        <dbReference type="EMBL" id="HER96753.1"/>
    </source>
</evidence>
<sequence length="236" mass="27354">MPDADVADRPPRVLIVDDEEDILSLLAYNFQRGGFEVELAREGLEALEKAARSQPDVIILDIMMPGMDGLEVCRRLRRDAKLRTIPIVMLTARTEEEDYLKGLDVGADLYIGKPVSVPVLLSQTRALLRGLRRYETPPELLRIHDLEIDRDRYLVYRFTPEGRETLRLPRKEFELLYFLAAHPGKVFSRQELLDEIWGRDVYVVDRTVDVHVRKIREKLGSTYIETVKGIGYKFRE</sequence>
<dbReference type="FunFam" id="1.10.10.10:FF:000018">
    <property type="entry name" value="DNA-binding response regulator ResD"/>
    <property type="match status" value="1"/>
</dbReference>
<dbReference type="SUPFAM" id="SSF52172">
    <property type="entry name" value="CheY-like"/>
    <property type="match status" value="1"/>
</dbReference>
<evidence type="ECO:0000259" key="10">
    <source>
        <dbReference type="PROSITE" id="PS50110"/>
    </source>
</evidence>
<name>A0A7V2B1U6_RHOMR</name>
<feature type="DNA-binding region" description="OmpR/PhoB-type" evidence="9">
    <location>
        <begin position="138"/>
        <end position="236"/>
    </location>
</feature>